<organism evidence="1 2">
    <name type="scientific">Psilocybe cubensis</name>
    <name type="common">Psychedelic mushroom</name>
    <name type="synonym">Stropharia cubensis</name>
    <dbReference type="NCBI Taxonomy" id="181762"/>
    <lineage>
        <taxon>Eukaryota</taxon>
        <taxon>Fungi</taxon>
        <taxon>Dikarya</taxon>
        <taxon>Basidiomycota</taxon>
        <taxon>Agaricomycotina</taxon>
        <taxon>Agaricomycetes</taxon>
        <taxon>Agaricomycetidae</taxon>
        <taxon>Agaricales</taxon>
        <taxon>Agaricineae</taxon>
        <taxon>Strophariaceae</taxon>
        <taxon>Psilocybe</taxon>
    </lineage>
</organism>
<dbReference type="Proteomes" id="UP000664032">
    <property type="component" value="Unassembled WGS sequence"/>
</dbReference>
<sequence length="550" mass="61742">MASSSGQDIQMDQSPSHTLVQPQTQHQAHSPTPALGSSSKKRKEPDTQPVASGPSSSKKSRIIAPLPSRPKRPKKPSDYHLRKSDIKATDKNIKSALELHIRILWRLASQNAVPPTVTPDDRAAFNKRFNPSDATSSSALRVSVMSSLDDNSVNINAARNVVDNFLSNLPSSGTIASRIRRMAESDLLLMFRTVAAMGLRKWAPDLLGNGPGTAYNLLHEHIALVTFEQVLLSYGYSSLGVDASASGNHTLLRKLYRSFVFSYMHGNAKLEAKSPGALARDNTMKGVYSRRKELRKQRLNVLNDFMFNNRTRALVDSNDAHSDDEYCKDTVITEGTPRTEEYYKIKTVPFRSKKATAFFRMLSERNQESTLNKVGRRPNAIAFRTRKMPEEFIPSKFTKLPKSGPIDLFEPDEWNKLPIRIRIKYLEASGGAYVALPLPEYCDTWAKCGTWKDMSEKRFMRKYGNDVLLDYNLPTEKEIKRYQDGSPDMSEEDESSGSEDELGEVENATMRGPEDNILNEDEEFNNDSRVIGQEAPLNNGDEDMYANDSA</sequence>
<proteinExistence type="predicted"/>
<comment type="caution">
    <text evidence="1">The sequence shown here is derived from an EMBL/GenBank/DDBJ whole genome shotgun (WGS) entry which is preliminary data.</text>
</comment>
<name>A0ACB8GFZ2_PSICU</name>
<reference evidence="1" key="1">
    <citation type="submission" date="2021-10" db="EMBL/GenBank/DDBJ databases">
        <title>Psilocybe cubensis genome.</title>
        <authorList>
            <person name="Mckernan K.J."/>
            <person name="Crawford S."/>
            <person name="Trippe A."/>
            <person name="Kane L.T."/>
            <person name="Mclaughlin S."/>
        </authorList>
    </citation>
    <scope>NUCLEOTIDE SEQUENCE</scope>
    <source>
        <strain evidence="1">MGC-MH-2018</strain>
    </source>
</reference>
<evidence type="ECO:0000313" key="1">
    <source>
        <dbReference type="EMBL" id="KAH9474345.1"/>
    </source>
</evidence>
<evidence type="ECO:0000313" key="2">
    <source>
        <dbReference type="Proteomes" id="UP000664032"/>
    </source>
</evidence>
<keyword evidence="2" id="KW-1185">Reference proteome</keyword>
<gene>
    <name evidence="1" type="ORF">JR316_0012803</name>
</gene>
<accession>A0ACB8GFZ2</accession>
<protein>
    <submittedName>
        <fullName evidence="1">Uncharacterized protein</fullName>
    </submittedName>
</protein>
<dbReference type="EMBL" id="JAFIQS020000013">
    <property type="protein sequence ID" value="KAH9474345.1"/>
    <property type="molecule type" value="Genomic_DNA"/>
</dbReference>